<evidence type="ECO:0000256" key="1">
    <source>
        <dbReference type="ARBA" id="ARBA00004123"/>
    </source>
</evidence>
<dbReference type="InterPro" id="IPR017970">
    <property type="entry name" value="Homeobox_CS"/>
</dbReference>
<dbReference type="GO" id="GO:0045937">
    <property type="term" value="P:positive regulation of phosphate metabolic process"/>
    <property type="evidence" value="ECO:0007669"/>
    <property type="project" value="EnsemblFungi"/>
</dbReference>
<evidence type="ECO:0000313" key="10">
    <source>
        <dbReference type="Proteomes" id="UP000006310"/>
    </source>
</evidence>
<evidence type="ECO:0000256" key="7">
    <source>
        <dbReference type="SAM" id="MobiDB-lite"/>
    </source>
</evidence>
<dbReference type="GO" id="GO:0006338">
    <property type="term" value="P:chromatin remodeling"/>
    <property type="evidence" value="ECO:0007669"/>
    <property type="project" value="EnsemblFungi"/>
</dbReference>
<dbReference type="GO" id="GO:0001228">
    <property type="term" value="F:DNA-binding transcription activator activity, RNA polymerase II-specific"/>
    <property type="evidence" value="ECO:0007669"/>
    <property type="project" value="EnsemblFungi"/>
</dbReference>
<reference evidence="10" key="2">
    <citation type="submission" date="2012-08" db="EMBL/GenBank/DDBJ databases">
        <title>Genome sequence of Kazachstania naganishii.</title>
        <authorList>
            <person name="Gordon J.L."/>
            <person name="Armisen D."/>
            <person name="Proux-Wera E."/>
            <person name="OhEigeartaigh S.S."/>
            <person name="Byrne K.P."/>
            <person name="Wolfe K.H."/>
        </authorList>
    </citation>
    <scope>NUCLEOTIDE SEQUENCE [LARGE SCALE GENOMIC DNA]</scope>
    <source>
        <strain evidence="10">ATCC MYA-139 / BCRC 22969 / CBS 8797 / CCRC 22969 / KCTC 17520 / NBRC 10181 / NCYC 3082</strain>
    </source>
</reference>
<feature type="compositionally biased region" description="Polar residues" evidence="7">
    <location>
        <begin position="30"/>
        <end position="43"/>
    </location>
</feature>
<keyword evidence="10" id="KW-1185">Reference proteome</keyword>
<feature type="compositionally biased region" description="Low complexity" evidence="7">
    <location>
        <begin position="470"/>
        <end position="483"/>
    </location>
</feature>
<organism evidence="9 10">
    <name type="scientific">Huiozyma naganishii (strain ATCC MYA-139 / BCRC 22969 / CBS 8797 / KCTC 17520 / NBRC 10181 / NCYC 3082 / Yp74L-3)</name>
    <name type="common">Yeast</name>
    <name type="synonym">Kazachstania naganishii</name>
    <dbReference type="NCBI Taxonomy" id="1071383"/>
    <lineage>
        <taxon>Eukaryota</taxon>
        <taxon>Fungi</taxon>
        <taxon>Dikarya</taxon>
        <taxon>Ascomycota</taxon>
        <taxon>Saccharomycotina</taxon>
        <taxon>Saccharomycetes</taxon>
        <taxon>Saccharomycetales</taxon>
        <taxon>Saccharomycetaceae</taxon>
        <taxon>Huiozyma</taxon>
    </lineage>
</organism>
<keyword evidence="2 5" id="KW-0238">DNA-binding</keyword>
<dbReference type="SUPFAM" id="SSF46689">
    <property type="entry name" value="Homeodomain-like"/>
    <property type="match status" value="1"/>
</dbReference>
<dbReference type="GO" id="GO:0005634">
    <property type="term" value="C:nucleus"/>
    <property type="evidence" value="ECO:0007669"/>
    <property type="project" value="UniProtKB-SubCell"/>
</dbReference>
<dbReference type="PANTHER" id="PTHR24324:SF5">
    <property type="entry name" value="HEMATOPOIETICALLY-EXPRESSED HOMEOBOX PROTEIN HHEX"/>
    <property type="match status" value="1"/>
</dbReference>
<evidence type="ECO:0000256" key="6">
    <source>
        <dbReference type="RuleBase" id="RU000682"/>
    </source>
</evidence>
<dbReference type="InterPro" id="IPR051000">
    <property type="entry name" value="Homeobox_DNA-bind_prot"/>
</dbReference>
<feature type="compositionally biased region" description="Low complexity" evidence="7">
    <location>
        <begin position="504"/>
        <end position="523"/>
    </location>
</feature>
<feature type="domain" description="Homeobox" evidence="8">
    <location>
        <begin position="76"/>
        <end position="136"/>
    </location>
</feature>
<keyword evidence="4 5" id="KW-0539">Nucleus</keyword>
<dbReference type="KEGG" id="kng:KNAG_0A05600"/>
<dbReference type="Proteomes" id="UP000006310">
    <property type="component" value="Chromosome 1"/>
</dbReference>
<gene>
    <name evidence="9" type="primary">KNAG0A05600</name>
    <name evidence="9" type="ordered locus">KNAG_0A05600</name>
</gene>
<reference evidence="9 10" key="1">
    <citation type="journal article" date="2011" name="Proc. Natl. Acad. Sci. U.S.A.">
        <title>Evolutionary erosion of yeast sex chromosomes by mating-type switching accidents.</title>
        <authorList>
            <person name="Gordon J.L."/>
            <person name="Armisen D."/>
            <person name="Proux-Wera E."/>
            <person name="Oheigeartaigh S.S."/>
            <person name="Byrne K.P."/>
            <person name="Wolfe K.H."/>
        </authorList>
    </citation>
    <scope>NUCLEOTIDE SEQUENCE [LARGE SCALE GENOMIC DNA]</scope>
    <source>
        <strain evidence="10">ATCC MYA-139 / BCRC 22969 / CBS 8797 / CCRC 22969 / KCTC 17520 / NBRC 10181 / NCYC 3082</strain>
    </source>
</reference>
<name>J7S2K5_HUIN7</name>
<dbReference type="InterPro" id="IPR009057">
    <property type="entry name" value="Homeodomain-like_sf"/>
</dbReference>
<evidence type="ECO:0000256" key="3">
    <source>
        <dbReference type="ARBA" id="ARBA00023155"/>
    </source>
</evidence>
<dbReference type="GO" id="GO:0030154">
    <property type="term" value="P:cell differentiation"/>
    <property type="evidence" value="ECO:0007669"/>
    <property type="project" value="TreeGrafter"/>
</dbReference>
<dbReference type="SMART" id="SM00389">
    <property type="entry name" value="HOX"/>
    <property type="match status" value="1"/>
</dbReference>
<evidence type="ECO:0000256" key="5">
    <source>
        <dbReference type="PROSITE-ProRule" id="PRU00108"/>
    </source>
</evidence>
<dbReference type="GeneID" id="34523859"/>
<dbReference type="RefSeq" id="XP_022462470.1">
    <property type="nucleotide sequence ID" value="XM_022609930.1"/>
</dbReference>
<dbReference type="GO" id="GO:0005829">
    <property type="term" value="C:cytosol"/>
    <property type="evidence" value="ECO:0007669"/>
    <property type="project" value="EnsemblFungi"/>
</dbReference>
<accession>J7S2K5</accession>
<dbReference type="OrthoDB" id="6159439at2759"/>
<feature type="region of interest" description="Disordered" evidence="7">
    <location>
        <begin position="575"/>
        <end position="617"/>
    </location>
</feature>
<dbReference type="EMBL" id="HE978314">
    <property type="protein sequence ID" value="CCK68224.1"/>
    <property type="molecule type" value="Genomic_DNA"/>
</dbReference>
<dbReference type="HOGENOM" id="CLU_028430_1_0_1"/>
<dbReference type="AlphaFoldDB" id="J7S2K5"/>
<feature type="compositionally biased region" description="Basic and acidic residues" evidence="7">
    <location>
        <begin position="46"/>
        <end position="77"/>
    </location>
</feature>
<protein>
    <recommendedName>
        <fullName evidence="8">Homeobox domain-containing protein</fullName>
    </recommendedName>
</protein>
<dbReference type="GO" id="GO:0000978">
    <property type="term" value="F:RNA polymerase II cis-regulatory region sequence-specific DNA binding"/>
    <property type="evidence" value="ECO:0007669"/>
    <property type="project" value="EnsemblFungi"/>
</dbReference>
<sequence length="626" mass="69583">MDDFGHSQNLNGIFPDNFGLLPNEVFSPEESGQLNNGGALNSNENEDGHGSYDGMARGDRDAHDREHGHDSQDETSHARAKRKRAKGETLDILEKEFETNPSPSIDQRKVIAKMIDMPMKNVTIWFQNRRAKFKKNRMKNLANRQEGTSSIHGGNSYLDLNFFDRIPLNINKNYYFIDICSITVGAWNRMKSGSLLKMKFPLLQMLKNLSPQSINSIMLNSTDLLVLISKKNFEINYFFSAMANSTKILFRIFYPIDAVTNCSLSLESDDAIIRYNRDTGKPMKTSGRDNEDSDDDGTLNDENSNAFGELKLTVDKPPNFAVYFLNESGADNNTANLWSICEDFSEGKQVSDAFVGGSNVPHTLKGLQGSLRFMNSLILDYKSTNHIIAPPPQQTDIMSGLTPLTEMVTDKNGLGIPMAMSLPITDQIPLTESILQEQHDQQNNILYNNQMTHLDPARRTPSSTLYSPLNNNDNPHNHGNNNNHNHHPNSQADPQPLPGRDFIGTNTNINNNSSNDNTGTSNGEININNNANLRISLGQTELDSLNLGANQFFFDSTDLLNSSDNILSALHDIQQTPGDQNNRNNNEENFESGYTADNVTGNNAGNDSPSANVGNASDLNVSFFHH</sequence>
<feature type="region of interest" description="Disordered" evidence="7">
    <location>
        <begin position="277"/>
        <end position="302"/>
    </location>
</feature>
<dbReference type="InterPro" id="IPR001356">
    <property type="entry name" value="HD"/>
</dbReference>
<dbReference type="PROSITE" id="PS00027">
    <property type="entry name" value="HOMEOBOX_1"/>
    <property type="match status" value="1"/>
</dbReference>
<dbReference type="eggNOG" id="KOG0486">
    <property type="taxonomic scope" value="Eukaryota"/>
</dbReference>
<dbReference type="Pfam" id="PF00046">
    <property type="entry name" value="Homeodomain"/>
    <property type="match status" value="1"/>
</dbReference>
<dbReference type="PANTHER" id="PTHR24324">
    <property type="entry name" value="HOMEOBOX PROTEIN HHEX"/>
    <property type="match status" value="1"/>
</dbReference>
<keyword evidence="3 5" id="KW-0371">Homeobox</keyword>
<evidence type="ECO:0000313" key="9">
    <source>
        <dbReference type="EMBL" id="CCK68224.1"/>
    </source>
</evidence>
<dbReference type="PROSITE" id="PS50071">
    <property type="entry name" value="HOMEOBOX_2"/>
    <property type="match status" value="1"/>
</dbReference>
<evidence type="ECO:0000259" key="8">
    <source>
        <dbReference type="PROSITE" id="PS50071"/>
    </source>
</evidence>
<evidence type="ECO:0000256" key="2">
    <source>
        <dbReference type="ARBA" id="ARBA00023125"/>
    </source>
</evidence>
<feature type="region of interest" description="Disordered" evidence="7">
    <location>
        <begin position="454"/>
        <end position="523"/>
    </location>
</feature>
<feature type="compositionally biased region" description="Basic and acidic residues" evidence="7">
    <location>
        <begin position="277"/>
        <end position="290"/>
    </location>
</feature>
<proteinExistence type="predicted"/>
<dbReference type="CDD" id="cd00086">
    <property type="entry name" value="homeodomain"/>
    <property type="match status" value="1"/>
</dbReference>
<comment type="subcellular location">
    <subcellularLocation>
        <location evidence="1 5 6">Nucleus</location>
    </subcellularLocation>
</comment>
<dbReference type="GO" id="GO:0006141">
    <property type="term" value="P:regulation of purine nucleobase metabolic process"/>
    <property type="evidence" value="ECO:0007669"/>
    <property type="project" value="EnsemblFungi"/>
</dbReference>
<dbReference type="STRING" id="1071383.J7S2K5"/>
<dbReference type="GO" id="GO:0120213">
    <property type="term" value="P:regulation of histidine biosynthetic process"/>
    <property type="evidence" value="ECO:0007669"/>
    <property type="project" value="EnsemblFungi"/>
</dbReference>
<feature type="compositionally biased region" description="Polar residues" evidence="7">
    <location>
        <begin position="460"/>
        <end position="469"/>
    </location>
</feature>
<feature type="DNA-binding region" description="Homeobox" evidence="5">
    <location>
        <begin position="78"/>
        <end position="137"/>
    </location>
</feature>
<feature type="region of interest" description="Disordered" evidence="7">
    <location>
        <begin position="21"/>
        <end position="87"/>
    </location>
</feature>
<dbReference type="Gene3D" id="1.10.10.60">
    <property type="entry name" value="Homeodomain-like"/>
    <property type="match status" value="1"/>
</dbReference>
<evidence type="ECO:0000256" key="4">
    <source>
        <dbReference type="ARBA" id="ARBA00023242"/>
    </source>
</evidence>
<feature type="compositionally biased region" description="Polar residues" evidence="7">
    <location>
        <begin position="595"/>
        <end position="617"/>
    </location>
</feature>